<evidence type="ECO:0000313" key="2">
    <source>
        <dbReference type="Proteomes" id="UP001596310"/>
    </source>
</evidence>
<name>A0ABW1UME3_9LACO</name>
<keyword evidence="2" id="KW-1185">Reference proteome</keyword>
<dbReference type="Pfam" id="PF06125">
    <property type="entry name" value="DUF961"/>
    <property type="match status" value="1"/>
</dbReference>
<dbReference type="InterPro" id="IPR010365">
    <property type="entry name" value="DUF961"/>
</dbReference>
<reference evidence="2" key="1">
    <citation type="journal article" date="2019" name="Int. J. Syst. Evol. Microbiol.">
        <title>The Global Catalogue of Microorganisms (GCM) 10K type strain sequencing project: providing services to taxonomists for standard genome sequencing and annotation.</title>
        <authorList>
            <consortium name="The Broad Institute Genomics Platform"/>
            <consortium name="The Broad Institute Genome Sequencing Center for Infectious Disease"/>
            <person name="Wu L."/>
            <person name="Ma J."/>
        </authorList>
    </citation>
    <scope>NUCLEOTIDE SEQUENCE [LARGE SCALE GENOMIC DNA]</scope>
    <source>
        <strain evidence="2">CCM 8897</strain>
    </source>
</reference>
<evidence type="ECO:0000313" key="1">
    <source>
        <dbReference type="EMBL" id="MFC6314235.1"/>
    </source>
</evidence>
<comment type="caution">
    <text evidence="1">The sequence shown here is derived from an EMBL/GenBank/DDBJ whole genome shotgun (WGS) entry which is preliminary data.</text>
</comment>
<organism evidence="1 2">
    <name type="scientific">Lapidilactobacillus achengensis</name>
    <dbReference type="NCBI Taxonomy" id="2486000"/>
    <lineage>
        <taxon>Bacteria</taxon>
        <taxon>Bacillati</taxon>
        <taxon>Bacillota</taxon>
        <taxon>Bacilli</taxon>
        <taxon>Lactobacillales</taxon>
        <taxon>Lactobacillaceae</taxon>
        <taxon>Lapidilactobacillus</taxon>
    </lineage>
</organism>
<sequence>MDFDTVKFNVEKTLGKLTFRNATPALDQYDNQSERGRSVKILKYRCYELGSEVQAGAIHVFISNRANKMSDLNFDMPCELVNPTIQVRSLIDRYQSEDGDTCYKAKSLLIIIASDLKFTEES</sequence>
<protein>
    <submittedName>
        <fullName evidence="1">DUF961 family protein</fullName>
    </submittedName>
</protein>
<dbReference type="EMBL" id="JBHSSM010000005">
    <property type="protein sequence ID" value="MFC6314235.1"/>
    <property type="molecule type" value="Genomic_DNA"/>
</dbReference>
<dbReference type="Gene3D" id="2.40.50.390">
    <property type="entry name" value="Conjugative transposon protein, DUF961"/>
    <property type="match status" value="1"/>
</dbReference>
<dbReference type="Proteomes" id="UP001596310">
    <property type="component" value="Unassembled WGS sequence"/>
</dbReference>
<gene>
    <name evidence="1" type="ORF">ACFQHW_01445</name>
</gene>
<dbReference type="RefSeq" id="WP_125596640.1">
    <property type="nucleotide sequence ID" value="NZ_JBHSSM010000005.1"/>
</dbReference>
<accession>A0ABW1UME3</accession>
<proteinExistence type="predicted"/>
<dbReference type="InterPro" id="IPR038620">
    <property type="entry name" value="YdcP-like_sf"/>
</dbReference>